<keyword evidence="2" id="KW-0147">Chitin-binding</keyword>
<dbReference type="PROSITE" id="PS50940">
    <property type="entry name" value="CHIT_BIND_II"/>
    <property type="match status" value="3"/>
</dbReference>
<feature type="domain" description="Chitin-binding type-2" evidence="8">
    <location>
        <begin position="128"/>
        <end position="184"/>
    </location>
</feature>
<evidence type="ECO:0000256" key="3">
    <source>
        <dbReference type="ARBA" id="ARBA00022729"/>
    </source>
</evidence>
<feature type="compositionally biased region" description="Acidic residues" evidence="7">
    <location>
        <begin position="45"/>
        <end position="58"/>
    </location>
</feature>
<keyword evidence="4" id="KW-0677">Repeat</keyword>
<dbReference type="SUPFAM" id="SSF57625">
    <property type="entry name" value="Invertebrate chitin-binding proteins"/>
    <property type="match status" value="3"/>
</dbReference>
<comment type="caution">
    <text evidence="9">The sequence shown here is derived from an EMBL/GenBank/DDBJ whole genome shotgun (WGS) entry which is preliminary data.</text>
</comment>
<accession>A0AAV5UF81</accession>
<dbReference type="Pfam" id="PF01607">
    <property type="entry name" value="CBM_14"/>
    <property type="match status" value="2"/>
</dbReference>
<evidence type="ECO:0000256" key="1">
    <source>
        <dbReference type="ARBA" id="ARBA00022473"/>
    </source>
</evidence>
<organism evidence="9 10">
    <name type="scientific">Pristionchus entomophagus</name>
    <dbReference type="NCBI Taxonomy" id="358040"/>
    <lineage>
        <taxon>Eukaryota</taxon>
        <taxon>Metazoa</taxon>
        <taxon>Ecdysozoa</taxon>
        <taxon>Nematoda</taxon>
        <taxon>Chromadorea</taxon>
        <taxon>Rhabditida</taxon>
        <taxon>Rhabditina</taxon>
        <taxon>Diplogasteromorpha</taxon>
        <taxon>Diplogasteroidea</taxon>
        <taxon>Neodiplogasteridae</taxon>
        <taxon>Pristionchus</taxon>
    </lineage>
</organism>
<dbReference type="AlphaFoldDB" id="A0AAV5UF81"/>
<dbReference type="Proteomes" id="UP001432027">
    <property type="component" value="Unassembled WGS sequence"/>
</dbReference>
<dbReference type="Gene3D" id="3.20.20.80">
    <property type="entry name" value="Glycosidases"/>
    <property type="match status" value="1"/>
</dbReference>
<keyword evidence="10" id="KW-1185">Reference proteome</keyword>
<protein>
    <recommendedName>
        <fullName evidence="8">Chitin-binding type-2 domain-containing protein</fullName>
    </recommendedName>
</protein>
<feature type="region of interest" description="Disordered" evidence="7">
    <location>
        <begin position="1"/>
        <end position="70"/>
    </location>
</feature>
<evidence type="ECO:0000256" key="5">
    <source>
        <dbReference type="ARBA" id="ARBA00023157"/>
    </source>
</evidence>
<feature type="compositionally biased region" description="Basic and acidic residues" evidence="7">
    <location>
        <begin position="203"/>
        <end position="215"/>
    </location>
</feature>
<dbReference type="GO" id="GO:0005576">
    <property type="term" value="C:extracellular region"/>
    <property type="evidence" value="ECO:0007669"/>
    <property type="project" value="InterPro"/>
</dbReference>
<evidence type="ECO:0000259" key="8">
    <source>
        <dbReference type="PROSITE" id="PS50940"/>
    </source>
</evidence>
<dbReference type="EMBL" id="BTSX01000006">
    <property type="protein sequence ID" value="GMT05630.1"/>
    <property type="molecule type" value="Genomic_DNA"/>
</dbReference>
<feature type="domain" description="Chitin-binding type-2" evidence="8">
    <location>
        <begin position="266"/>
        <end position="321"/>
    </location>
</feature>
<keyword evidence="1" id="KW-0217">Developmental protein</keyword>
<reference evidence="9" key="1">
    <citation type="submission" date="2023-10" db="EMBL/GenBank/DDBJ databases">
        <title>Genome assembly of Pristionchus species.</title>
        <authorList>
            <person name="Yoshida K."/>
            <person name="Sommer R.J."/>
        </authorList>
    </citation>
    <scope>NUCLEOTIDE SEQUENCE</scope>
    <source>
        <strain evidence="9">RS0144</strain>
    </source>
</reference>
<sequence length="409" mass="43101">EGSGEIEGSGTEGSGTEGSGTEGSGTEGSGTEGSGTEGSGTSDVTLEEIEEEQIDTEDVIVTSKDGSKMTEEKYVKEIEAEDDLIDDNVVVEEKEEEVVDEEVVDVEAEVPTENSISTSSHNDETDATLSCEGRRDGFYAVGCSSDMMACSNGFRSMMTCPAGLVFDERNQICDHSVHVAGCSAARESLLTEDALLTTDDDVDSRPEIPRTRDSEAADATIAPTTKAGPAADALVGAASEGAAGAAEYAAPSSVAASRGPRKSRRDARCKSSDGLFSLDCSTEFVSCRGGVATKLECGEAEAFDERAQSCVPLARHPECYTHALQANDVIDEDVQMKKEIDDEADLQKPIDHSFPCDFVGARAESACSDWFTLCEAGRGIELYCLQGFLFDGDAAKCVPAGQLAQCKAQ</sequence>
<proteinExistence type="predicted"/>
<keyword evidence="5" id="KW-1015">Disulfide bond</keyword>
<feature type="region of interest" description="Disordered" evidence="7">
    <location>
        <begin position="109"/>
        <end position="128"/>
    </location>
</feature>
<feature type="compositionally biased region" description="Gly residues" evidence="7">
    <location>
        <begin position="1"/>
        <end position="38"/>
    </location>
</feature>
<dbReference type="InterPro" id="IPR051940">
    <property type="entry name" value="Chitin_bind-dev_reg"/>
</dbReference>
<evidence type="ECO:0000256" key="7">
    <source>
        <dbReference type="SAM" id="MobiDB-lite"/>
    </source>
</evidence>
<keyword evidence="6" id="KW-0325">Glycoprotein</keyword>
<keyword evidence="3" id="KW-0732">Signal</keyword>
<dbReference type="SMART" id="SM00494">
    <property type="entry name" value="ChtBD2"/>
    <property type="match status" value="3"/>
</dbReference>
<dbReference type="PANTHER" id="PTHR23301:SF0">
    <property type="entry name" value="CHITIN-BINDING TYPE-2 DOMAIN-CONTAINING PROTEIN-RELATED"/>
    <property type="match status" value="1"/>
</dbReference>
<evidence type="ECO:0000256" key="4">
    <source>
        <dbReference type="ARBA" id="ARBA00022737"/>
    </source>
</evidence>
<evidence type="ECO:0000256" key="2">
    <source>
        <dbReference type="ARBA" id="ARBA00022669"/>
    </source>
</evidence>
<name>A0AAV5UF81_9BILA</name>
<gene>
    <name evidence="9" type="ORF">PENTCL1PPCAC_27804</name>
</gene>
<evidence type="ECO:0000313" key="10">
    <source>
        <dbReference type="Proteomes" id="UP001432027"/>
    </source>
</evidence>
<feature type="region of interest" description="Disordered" evidence="7">
    <location>
        <begin position="197"/>
        <end position="225"/>
    </location>
</feature>
<evidence type="ECO:0000256" key="6">
    <source>
        <dbReference type="ARBA" id="ARBA00023180"/>
    </source>
</evidence>
<feature type="domain" description="Chitin-binding type-2" evidence="8">
    <location>
        <begin position="353"/>
        <end position="408"/>
    </location>
</feature>
<dbReference type="PANTHER" id="PTHR23301">
    <property type="entry name" value="CHITIN BINDING PERITROPHIN-A"/>
    <property type="match status" value="1"/>
</dbReference>
<feature type="non-terminal residue" evidence="9">
    <location>
        <position position="1"/>
    </location>
</feature>
<dbReference type="InterPro" id="IPR002557">
    <property type="entry name" value="Chitin-bd_dom"/>
</dbReference>
<dbReference type="InterPro" id="IPR036508">
    <property type="entry name" value="Chitin-bd_dom_sf"/>
</dbReference>
<dbReference type="GO" id="GO:0008061">
    <property type="term" value="F:chitin binding"/>
    <property type="evidence" value="ECO:0007669"/>
    <property type="project" value="UniProtKB-KW"/>
</dbReference>
<evidence type="ECO:0000313" key="9">
    <source>
        <dbReference type="EMBL" id="GMT05630.1"/>
    </source>
</evidence>